<protein>
    <recommendedName>
        <fullName evidence="4">tRNA pseudouridine synthase A</fullName>
        <ecNumber evidence="4">5.4.99.12</ecNumber>
    </recommendedName>
    <alternativeName>
        <fullName evidence="4">tRNA pseudouridine(38-40) synthase</fullName>
    </alternativeName>
    <alternativeName>
        <fullName evidence="4">tRNA pseudouridylate synthase I</fullName>
    </alternativeName>
    <alternativeName>
        <fullName evidence="4">tRNA-uridine isomerase I</fullName>
    </alternativeName>
</protein>
<comment type="caution">
    <text evidence="4">Lacks conserved residue(s) required for the propagation of feature annotation.</text>
</comment>
<keyword evidence="3 4" id="KW-0413">Isomerase</keyword>
<dbReference type="SUPFAM" id="SSF55120">
    <property type="entry name" value="Pseudouridine synthase"/>
    <property type="match status" value="1"/>
</dbReference>
<evidence type="ECO:0000259" key="8">
    <source>
        <dbReference type="Pfam" id="PF01416"/>
    </source>
</evidence>
<dbReference type="HAMAP" id="MF_00171">
    <property type="entry name" value="TruA"/>
    <property type="match status" value="1"/>
</dbReference>
<proteinExistence type="inferred from homology"/>
<dbReference type="Gene3D" id="3.30.70.580">
    <property type="entry name" value="Pseudouridine synthase I, catalytic domain, N-terminal subdomain"/>
    <property type="match status" value="1"/>
</dbReference>
<evidence type="ECO:0000256" key="1">
    <source>
        <dbReference type="ARBA" id="ARBA00009375"/>
    </source>
</evidence>
<dbReference type="EC" id="5.4.99.12" evidence="4"/>
<feature type="domain" description="Pseudouridine synthase I TruA alpha/beta" evidence="8">
    <location>
        <begin position="151"/>
        <end position="260"/>
    </location>
</feature>
<dbReference type="InterPro" id="IPR020097">
    <property type="entry name" value="PsdUridine_synth_TruA_a/b_dom"/>
</dbReference>
<dbReference type="GO" id="GO:0160147">
    <property type="term" value="F:tRNA pseudouridine(38-40) synthase activity"/>
    <property type="evidence" value="ECO:0007669"/>
    <property type="project" value="UniProtKB-EC"/>
</dbReference>
<evidence type="ECO:0000256" key="2">
    <source>
        <dbReference type="ARBA" id="ARBA00022694"/>
    </source>
</evidence>
<evidence type="ECO:0000313" key="10">
    <source>
        <dbReference type="Proteomes" id="UP000590442"/>
    </source>
</evidence>
<dbReference type="EMBL" id="JAATJJ010000001">
    <property type="protein sequence ID" value="NJB69810.1"/>
    <property type="molecule type" value="Genomic_DNA"/>
</dbReference>
<comment type="catalytic activity">
    <reaction evidence="4 7">
        <text>uridine(38/39/40) in tRNA = pseudouridine(38/39/40) in tRNA</text>
        <dbReference type="Rhea" id="RHEA:22376"/>
        <dbReference type="Rhea" id="RHEA-COMP:10085"/>
        <dbReference type="Rhea" id="RHEA-COMP:10087"/>
        <dbReference type="ChEBI" id="CHEBI:65314"/>
        <dbReference type="ChEBI" id="CHEBI:65315"/>
        <dbReference type="EC" id="5.4.99.12"/>
    </reaction>
</comment>
<keyword evidence="10" id="KW-1185">Reference proteome</keyword>
<dbReference type="Proteomes" id="UP000590442">
    <property type="component" value="Unassembled WGS sequence"/>
</dbReference>
<organism evidence="9 10">
    <name type="scientific">Saonia flava</name>
    <dbReference type="NCBI Taxonomy" id="523696"/>
    <lineage>
        <taxon>Bacteria</taxon>
        <taxon>Pseudomonadati</taxon>
        <taxon>Bacteroidota</taxon>
        <taxon>Flavobacteriia</taxon>
        <taxon>Flavobacteriales</taxon>
        <taxon>Flavobacteriaceae</taxon>
        <taxon>Saonia</taxon>
    </lineage>
</organism>
<dbReference type="GO" id="GO:0031119">
    <property type="term" value="P:tRNA pseudouridine synthesis"/>
    <property type="evidence" value="ECO:0007669"/>
    <property type="project" value="UniProtKB-UniRule"/>
</dbReference>
<comment type="similarity">
    <text evidence="1 4 7">Belongs to the tRNA pseudouridine synthase TruA family.</text>
</comment>
<evidence type="ECO:0000256" key="5">
    <source>
        <dbReference type="PIRSR" id="PIRSR001430-1"/>
    </source>
</evidence>
<evidence type="ECO:0000313" key="9">
    <source>
        <dbReference type="EMBL" id="NJB69810.1"/>
    </source>
</evidence>
<comment type="caution">
    <text evidence="9">The sequence shown here is derived from an EMBL/GenBank/DDBJ whole genome shotgun (WGS) entry which is preliminary data.</text>
</comment>
<dbReference type="GO" id="GO:0003723">
    <property type="term" value="F:RNA binding"/>
    <property type="evidence" value="ECO:0007669"/>
    <property type="project" value="InterPro"/>
</dbReference>
<dbReference type="InterPro" id="IPR020094">
    <property type="entry name" value="TruA/RsuA/RluB/E/F_N"/>
</dbReference>
<keyword evidence="2 4" id="KW-0819">tRNA processing</keyword>
<dbReference type="InterPro" id="IPR001406">
    <property type="entry name" value="PsdUridine_synth_TruA"/>
</dbReference>
<evidence type="ECO:0000256" key="3">
    <source>
        <dbReference type="ARBA" id="ARBA00023235"/>
    </source>
</evidence>
<dbReference type="AlphaFoldDB" id="A0A846QS62"/>
<dbReference type="InterPro" id="IPR020103">
    <property type="entry name" value="PsdUridine_synth_cat_dom_sf"/>
</dbReference>
<comment type="function">
    <text evidence="4">Formation of pseudouridine at positions 38, 39 and 40 in the anticodon stem and loop of transfer RNAs.</text>
</comment>
<dbReference type="PANTHER" id="PTHR11142">
    <property type="entry name" value="PSEUDOURIDYLATE SYNTHASE"/>
    <property type="match status" value="1"/>
</dbReference>
<feature type="active site" description="Nucleophile" evidence="4 5">
    <location>
        <position position="57"/>
    </location>
</feature>
<evidence type="ECO:0000256" key="7">
    <source>
        <dbReference type="RuleBase" id="RU003792"/>
    </source>
</evidence>
<evidence type="ECO:0000256" key="6">
    <source>
        <dbReference type="PIRSR" id="PIRSR001430-2"/>
    </source>
</evidence>
<dbReference type="Pfam" id="PF01416">
    <property type="entry name" value="PseudoU_synth_1"/>
    <property type="match status" value="1"/>
</dbReference>
<dbReference type="Gene3D" id="3.30.70.660">
    <property type="entry name" value="Pseudouridine synthase I, catalytic domain, C-terminal subdomain"/>
    <property type="match status" value="1"/>
</dbReference>
<name>A0A846QS62_9FLAO</name>
<sequence length="262" mass="30185">MVKKRYFYLIQLQFLGFRYSGWQKQPGQKTIESMLVKTLKFVLPNTKFKVLGAGRTDSKVSALDAKFELFIEEKTINDFKKFLDEFNKNLPPDIKALDIIEVDARFNIIQSSKSKEYVYLFAHGQKNHPFCAPFLANIIEELDIELMKKGAKLFIGNHNFRAYTARPQENTTFDRIVTNCEITENTLLKANFFPEKSYALYVEGEGFIRYQVRMIMGALILLGKGELTLEAIKESLQEGYNDQISYVAPGSGLLLNKLEFKK</sequence>
<evidence type="ECO:0000256" key="4">
    <source>
        <dbReference type="HAMAP-Rule" id="MF_00171"/>
    </source>
</evidence>
<feature type="binding site" evidence="4 6">
    <location>
        <position position="117"/>
    </location>
    <ligand>
        <name>substrate</name>
    </ligand>
</feature>
<reference evidence="9 10" key="1">
    <citation type="submission" date="2020-03" db="EMBL/GenBank/DDBJ databases">
        <title>Genomic Encyclopedia of Type Strains, Phase IV (KMG-IV): sequencing the most valuable type-strain genomes for metagenomic binning, comparative biology and taxonomic classification.</title>
        <authorList>
            <person name="Goeker M."/>
        </authorList>
    </citation>
    <scope>NUCLEOTIDE SEQUENCE [LARGE SCALE GENOMIC DNA]</scope>
    <source>
        <strain evidence="9 10">DSM 29762</strain>
    </source>
</reference>
<accession>A0A846QS62</accession>
<gene>
    <name evidence="4" type="primary">truA</name>
    <name evidence="9" type="ORF">GGR42_000272</name>
</gene>
<dbReference type="PIRSF" id="PIRSF001430">
    <property type="entry name" value="tRNA_psdUrid_synth"/>
    <property type="match status" value="1"/>
</dbReference>
<dbReference type="PANTHER" id="PTHR11142:SF0">
    <property type="entry name" value="TRNA PSEUDOURIDINE SYNTHASE-LIKE 1"/>
    <property type="match status" value="1"/>
</dbReference>
<dbReference type="InterPro" id="IPR020095">
    <property type="entry name" value="PsdUridine_synth_TruA_C"/>
</dbReference>
<comment type="subunit">
    <text evidence="4">Homodimer.</text>
</comment>